<gene>
    <name evidence="2" type="ORF">D2T30_21750</name>
</gene>
<evidence type="ECO:0000313" key="3">
    <source>
        <dbReference type="Proteomes" id="UP000284476"/>
    </source>
</evidence>
<dbReference type="RefSeq" id="WP_128210509.1">
    <property type="nucleotide sequence ID" value="NZ_JBHRSO010000038.1"/>
</dbReference>
<dbReference type="InterPro" id="IPR041635">
    <property type="entry name" value="Type_ISP_LLaBIII_C"/>
</dbReference>
<comment type="caution">
    <text evidence="2">The sequence shown here is derived from an EMBL/GenBank/DDBJ whole genome shotgun (WGS) entry which is preliminary data.</text>
</comment>
<dbReference type="Proteomes" id="UP000284476">
    <property type="component" value="Unassembled WGS sequence"/>
</dbReference>
<dbReference type="EMBL" id="SAUZ01000044">
    <property type="protein sequence ID" value="RWR16419.1"/>
    <property type="molecule type" value="Genomic_DNA"/>
</dbReference>
<evidence type="ECO:0000259" key="1">
    <source>
        <dbReference type="Pfam" id="PF18135"/>
    </source>
</evidence>
<proteinExistence type="predicted"/>
<name>A0A443J789_9RHOB</name>
<evidence type="ECO:0000313" key="2">
    <source>
        <dbReference type="EMBL" id="RWR16419.1"/>
    </source>
</evidence>
<feature type="domain" description="Type ISP restriction-modification enzyme LLaBIII C-terminal specificity" evidence="1">
    <location>
        <begin position="17"/>
        <end position="62"/>
    </location>
</feature>
<reference evidence="2 3" key="2">
    <citation type="submission" date="2019-01" db="EMBL/GenBank/DDBJ databases">
        <authorList>
            <person name="Li Y."/>
        </authorList>
    </citation>
    <scope>NUCLEOTIDE SEQUENCE [LARGE SCALE GENOMIC DNA]</scope>
    <source>
        <strain evidence="2 3">SK2B-1</strain>
    </source>
</reference>
<protein>
    <recommendedName>
        <fullName evidence="1">Type ISP restriction-modification enzyme LLaBIII C-terminal specificity domain-containing protein</fullName>
    </recommendedName>
</protein>
<reference evidence="2 3" key="1">
    <citation type="submission" date="2019-01" db="EMBL/GenBank/DDBJ databases">
        <title>Sinorhodobacter populi sp. nov. isolated from the symptomatic bark tissue of Populus euramericana canker.</title>
        <authorList>
            <person name="Xu G."/>
        </authorList>
    </citation>
    <scope>NUCLEOTIDE SEQUENCE [LARGE SCALE GENOMIC DNA]</scope>
    <source>
        <strain evidence="2 3">SK2B-1</strain>
    </source>
</reference>
<dbReference type="AlphaFoldDB" id="A0A443J789"/>
<accession>A0A443J789</accession>
<organism evidence="2 3">
    <name type="scientific">Paenirhodobacter populi</name>
    <dbReference type="NCBI Taxonomy" id="2306993"/>
    <lineage>
        <taxon>Bacteria</taxon>
        <taxon>Pseudomonadati</taxon>
        <taxon>Pseudomonadota</taxon>
        <taxon>Alphaproteobacteria</taxon>
        <taxon>Rhodobacterales</taxon>
        <taxon>Rhodobacter group</taxon>
        <taxon>Paenirhodobacter</taxon>
    </lineage>
</organism>
<dbReference type="Pfam" id="PF18135">
    <property type="entry name" value="Type_ISP_C"/>
    <property type="match status" value="1"/>
</dbReference>
<sequence>MNIFQNCGPASGRPVWNLVICTSGGGQKVGFSALMTNALPSLHMVDIDGSQCFPMFLYETENMK</sequence>